<dbReference type="RefSeq" id="WP_381328551.1">
    <property type="nucleotide sequence ID" value="NZ_JBHTMM010000028.1"/>
</dbReference>
<dbReference type="InterPro" id="IPR001107">
    <property type="entry name" value="Band_7"/>
</dbReference>
<sequence>MLQEILVTGVAVGSAGLVYVAAAARVVKQYERGVVLRLGRLRGGVRPPGFTLIVPGVDKLRKVNMQIVTMPVPAQDGITR</sequence>
<dbReference type="PANTHER" id="PTHR10264">
    <property type="entry name" value="BAND 7 PROTEIN-RELATED"/>
    <property type="match status" value="1"/>
</dbReference>
<reference evidence="4" key="1">
    <citation type="journal article" date="2019" name="Int. J. Syst. Evol. Microbiol.">
        <title>The Global Catalogue of Microorganisms (GCM) 10K type strain sequencing project: providing services to taxonomists for standard genome sequencing and annotation.</title>
        <authorList>
            <consortium name="The Broad Institute Genomics Platform"/>
            <consortium name="The Broad Institute Genome Sequencing Center for Infectious Disease"/>
            <person name="Wu L."/>
            <person name="Ma J."/>
        </authorList>
    </citation>
    <scope>NUCLEOTIDE SEQUENCE [LARGE SCALE GENOMIC DNA]</scope>
    <source>
        <strain evidence="4">CGMCC 4.7020</strain>
    </source>
</reference>
<proteinExistence type="predicted"/>
<keyword evidence="4" id="KW-1185">Reference proteome</keyword>
<dbReference type="InterPro" id="IPR043202">
    <property type="entry name" value="Band-7_stomatin-like"/>
</dbReference>
<feature type="transmembrane region" description="Helical" evidence="1">
    <location>
        <begin position="6"/>
        <end position="27"/>
    </location>
</feature>
<protein>
    <submittedName>
        <fullName evidence="3">SPFH domain-containing protein</fullName>
    </submittedName>
</protein>
<feature type="domain" description="Band 7" evidence="2">
    <location>
        <begin position="26"/>
        <end position="79"/>
    </location>
</feature>
<organism evidence="3 4">
    <name type="scientific">Streptomyces kaempferi</name>
    <dbReference type="NCBI Taxonomy" id="333725"/>
    <lineage>
        <taxon>Bacteria</taxon>
        <taxon>Bacillati</taxon>
        <taxon>Actinomycetota</taxon>
        <taxon>Actinomycetes</taxon>
        <taxon>Kitasatosporales</taxon>
        <taxon>Streptomycetaceae</taxon>
        <taxon>Streptomyces</taxon>
    </lineage>
</organism>
<keyword evidence="1" id="KW-0472">Membrane</keyword>
<dbReference type="Proteomes" id="UP001597058">
    <property type="component" value="Unassembled WGS sequence"/>
</dbReference>
<dbReference type="Pfam" id="PF01145">
    <property type="entry name" value="Band_7"/>
    <property type="match status" value="1"/>
</dbReference>
<feature type="non-terminal residue" evidence="3">
    <location>
        <position position="80"/>
    </location>
</feature>
<evidence type="ECO:0000256" key="1">
    <source>
        <dbReference type="SAM" id="Phobius"/>
    </source>
</evidence>
<name>A0ABW3XJ09_9ACTN</name>
<accession>A0ABW3XJ09</accession>
<keyword evidence="1" id="KW-0812">Transmembrane</keyword>
<evidence type="ECO:0000313" key="3">
    <source>
        <dbReference type="EMBL" id="MFD1308524.1"/>
    </source>
</evidence>
<dbReference type="EMBL" id="JBHTMM010000028">
    <property type="protein sequence ID" value="MFD1308524.1"/>
    <property type="molecule type" value="Genomic_DNA"/>
</dbReference>
<comment type="caution">
    <text evidence="3">The sequence shown here is derived from an EMBL/GenBank/DDBJ whole genome shotgun (WGS) entry which is preliminary data.</text>
</comment>
<keyword evidence="1" id="KW-1133">Transmembrane helix</keyword>
<evidence type="ECO:0000313" key="4">
    <source>
        <dbReference type="Proteomes" id="UP001597058"/>
    </source>
</evidence>
<dbReference type="PANTHER" id="PTHR10264:SF19">
    <property type="entry name" value="AT06885P-RELATED"/>
    <property type="match status" value="1"/>
</dbReference>
<gene>
    <name evidence="3" type="ORF">ACFQ5X_22040</name>
</gene>
<evidence type="ECO:0000259" key="2">
    <source>
        <dbReference type="Pfam" id="PF01145"/>
    </source>
</evidence>